<dbReference type="InterPro" id="IPR034154">
    <property type="entry name" value="TOPRIM_DnaG/twinkle"/>
</dbReference>
<feature type="region of interest" description="Disordered" evidence="1">
    <location>
        <begin position="100"/>
        <end position="135"/>
    </location>
</feature>
<feature type="compositionally biased region" description="Basic and acidic residues" evidence="1">
    <location>
        <begin position="107"/>
        <end position="135"/>
    </location>
</feature>
<evidence type="ECO:0000256" key="1">
    <source>
        <dbReference type="SAM" id="MobiDB-lite"/>
    </source>
</evidence>
<gene>
    <name evidence="3" type="ORF">F6R98_08625</name>
</gene>
<dbReference type="RefSeq" id="WP_153248676.1">
    <property type="nucleotide sequence ID" value="NZ_CP044205.1"/>
</dbReference>
<dbReference type="SMART" id="SM00493">
    <property type="entry name" value="TOPRIM"/>
    <property type="match status" value="1"/>
</dbReference>
<protein>
    <submittedName>
        <fullName evidence="3">Toprim domain-containing protein</fullName>
    </submittedName>
</protein>
<evidence type="ECO:0000313" key="4">
    <source>
        <dbReference type="Proteomes" id="UP000325755"/>
    </source>
</evidence>
<dbReference type="CDD" id="cd01029">
    <property type="entry name" value="TOPRIM_primases"/>
    <property type="match status" value="1"/>
</dbReference>
<evidence type="ECO:0000259" key="2">
    <source>
        <dbReference type="SMART" id="SM00493"/>
    </source>
</evidence>
<feature type="domain" description="Toprim" evidence="2">
    <location>
        <begin position="217"/>
        <end position="295"/>
    </location>
</feature>
<dbReference type="Proteomes" id="UP000325755">
    <property type="component" value="Chromosome"/>
</dbReference>
<dbReference type="InParanoid" id="A0A5Q0BKD1"/>
<keyword evidence="4" id="KW-1185">Reference proteome</keyword>
<proteinExistence type="predicted"/>
<dbReference type="AlphaFoldDB" id="A0A5Q0BKD1"/>
<dbReference type="InterPro" id="IPR014819">
    <property type="entry name" value="PriCT_2"/>
</dbReference>
<dbReference type="EMBL" id="CP044205">
    <property type="protein sequence ID" value="QFY42681.1"/>
    <property type="molecule type" value="Genomic_DNA"/>
</dbReference>
<dbReference type="OrthoDB" id="110640at2"/>
<organism evidence="3 4">
    <name type="scientific">Candidatus Methylospira mobilis</name>
    <dbReference type="NCBI Taxonomy" id="1808979"/>
    <lineage>
        <taxon>Bacteria</taxon>
        <taxon>Pseudomonadati</taxon>
        <taxon>Pseudomonadota</taxon>
        <taxon>Gammaproteobacteria</taxon>
        <taxon>Methylococcales</taxon>
        <taxon>Methylococcaceae</taxon>
        <taxon>Candidatus Methylospira</taxon>
    </lineage>
</organism>
<dbReference type="KEGG" id="mmob:F6R98_08625"/>
<reference evidence="3 4" key="1">
    <citation type="submission" date="2019-09" db="EMBL/GenBank/DDBJ databases">
        <title>Ecophysiology of the spiral-shaped methanotroph Methylospira mobilis as revealed by the complete genome sequence.</title>
        <authorList>
            <person name="Oshkin I.Y."/>
            <person name="Dedysh S.N."/>
            <person name="Miroshnikov K."/>
            <person name="Danilova O.V."/>
            <person name="Hakobyan A."/>
            <person name="Liesack W."/>
        </authorList>
    </citation>
    <scope>NUCLEOTIDE SEQUENCE [LARGE SCALE GENOMIC DNA]</scope>
    <source>
        <strain evidence="3 4">Shm1</strain>
    </source>
</reference>
<dbReference type="InterPro" id="IPR006171">
    <property type="entry name" value="TOPRIM_dom"/>
</dbReference>
<dbReference type="GO" id="GO:0016817">
    <property type="term" value="F:hydrolase activity, acting on acid anhydrides"/>
    <property type="evidence" value="ECO:0007669"/>
    <property type="project" value="InterPro"/>
</dbReference>
<accession>A0A5Q0BKD1</accession>
<dbReference type="Pfam" id="PF13362">
    <property type="entry name" value="Toprim_3"/>
    <property type="match status" value="1"/>
</dbReference>
<sequence>MTLHNEKTATGWHREAASIDRINNAIIALPADDREIWLRAGMAIKSELGDDGFTIWSNWSQSAENYRATDARDVWKSFKTGKVTIGTLFYLAKQNGWTNAGRTRRPSRAEIEQRKRTRQETEAKEQTEREAAHQAAKCKAEQQWRVARPAPVDNWYLQKKHAQPHGIRCQGDVLLIPMQDECGEIWNVQKIDRLHGKRFMYQARVFGLFHVIGELTEAILICEGYATGATIHEQTGYQTYVAFTAGNLMAVAQTVHRLNPGKKITLCADNDRHTAGNPGVTKANAAALAVGGHVAIPPFPDGVPGTDFNDLHVYRMGLVAGACHE</sequence>
<evidence type="ECO:0000313" key="3">
    <source>
        <dbReference type="EMBL" id="QFY42681.1"/>
    </source>
</evidence>
<name>A0A5Q0BKD1_9GAMM</name>
<dbReference type="Pfam" id="PF08707">
    <property type="entry name" value="PriCT_2"/>
    <property type="match status" value="1"/>
</dbReference>